<dbReference type="InterPro" id="IPR009057">
    <property type="entry name" value="Homeodomain-like_sf"/>
</dbReference>
<evidence type="ECO:0000313" key="4">
    <source>
        <dbReference type="EMBL" id="GAA3844540.1"/>
    </source>
</evidence>
<comment type="caution">
    <text evidence="4">The sequence shown here is derived from an EMBL/GenBank/DDBJ whole genome shotgun (WGS) entry which is preliminary data.</text>
</comment>
<accession>A0ABP7JHC4</accession>
<sequence length="166" mass="17964">MLQAARELLAERGFERTTVRDIGERAGVDQALITRYFGSKARLFIAVLRAEEGDGTLPSLADPERVLDLFERVGRLGPGPVFQVAVQPTRDPAVQKAAHEALEARMIAPLQEHFTARGLDRPRLRAEVATAAFIGVIMGRGAGAFEELAAADPTELLPLVRGLLSP</sequence>
<dbReference type="PANTHER" id="PTHR30055">
    <property type="entry name" value="HTH-TYPE TRANSCRIPTIONAL REGULATOR RUTR"/>
    <property type="match status" value="1"/>
</dbReference>
<protein>
    <submittedName>
        <fullName evidence="4">TetR/AcrR family transcriptional regulator</fullName>
    </submittedName>
</protein>
<dbReference type="SUPFAM" id="SSF46689">
    <property type="entry name" value="Homeodomain-like"/>
    <property type="match status" value="1"/>
</dbReference>
<proteinExistence type="predicted"/>
<dbReference type="SUPFAM" id="SSF48498">
    <property type="entry name" value="Tetracyclin repressor-like, C-terminal domain"/>
    <property type="match status" value="1"/>
</dbReference>
<dbReference type="PANTHER" id="PTHR30055:SF235">
    <property type="entry name" value="TRANSCRIPTIONAL REGULATORY PROTEIN"/>
    <property type="match status" value="1"/>
</dbReference>
<dbReference type="InterPro" id="IPR050109">
    <property type="entry name" value="HTH-type_TetR-like_transc_reg"/>
</dbReference>
<name>A0ABP7JHC4_9ACTN</name>
<feature type="domain" description="HTH tetR-type" evidence="3">
    <location>
        <begin position="1"/>
        <end position="55"/>
    </location>
</feature>
<evidence type="ECO:0000259" key="3">
    <source>
        <dbReference type="PROSITE" id="PS50977"/>
    </source>
</evidence>
<evidence type="ECO:0000313" key="5">
    <source>
        <dbReference type="Proteomes" id="UP001501563"/>
    </source>
</evidence>
<dbReference type="Pfam" id="PF00440">
    <property type="entry name" value="TetR_N"/>
    <property type="match status" value="1"/>
</dbReference>
<evidence type="ECO:0000256" key="2">
    <source>
        <dbReference type="PROSITE-ProRule" id="PRU00335"/>
    </source>
</evidence>
<dbReference type="InterPro" id="IPR036271">
    <property type="entry name" value="Tet_transcr_reg_TetR-rel_C_sf"/>
</dbReference>
<organism evidence="4 5">
    <name type="scientific">Streptomyces lannensis</name>
    <dbReference type="NCBI Taxonomy" id="766498"/>
    <lineage>
        <taxon>Bacteria</taxon>
        <taxon>Bacillati</taxon>
        <taxon>Actinomycetota</taxon>
        <taxon>Actinomycetes</taxon>
        <taxon>Kitasatosporales</taxon>
        <taxon>Streptomycetaceae</taxon>
        <taxon>Streptomyces</taxon>
    </lineage>
</organism>
<gene>
    <name evidence="4" type="ORF">GCM10022207_01340</name>
</gene>
<dbReference type="InterPro" id="IPR041678">
    <property type="entry name" value="TetR_C_16"/>
</dbReference>
<dbReference type="InterPro" id="IPR001647">
    <property type="entry name" value="HTH_TetR"/>
</dbReference>
<reference evidence="5" key="1">
    <citation type="journal article" date="2019" name="Int. J. Syst. Evol. Microbiol.">
        <title>The Global Catalogue of Microorganisms (GCM) 10K type strain sequencing project: providing services to taxonomists for standard genome sequencing and annotation.</title>
        <authorList>
            <consortium name="The Broad Institute Genomics Platform"/>
            <consortium name="The Broad Institute Genome Sequencing Center for Infectious Disease"/>
            <person name="Wu L."/>
            <person name="Ma J."/>
        </authorList>
    </citation>
    <scope>NUCLEOTIDE SEQUENCE [LARGE SCALE GENOMIC DNA]</scope>
    <source>
        <strain evidence="5">JCM 16578</strain>
    </source>
</reference>
<dbReference type="PRINTS" id="PR00455">
    <property type="entry name" value="HTHTETR"/>
</dbReference>
<keyword evidence="5" id="KW-1185">Reference proteome</keyword>
<keyword evidence="1 2" id="KW-0238">DNA-binding</keyword>
<dbReference type="EMBL" id="BAAAZA010000001">
    <property type="protein sequence ID" value="GAA3844540.1"/>
    <property type="molecule type" value="Genomic_DNA"/>
</dbReference>
<dbReference type="Pfam" id="PF17920">
    <property type="entry name" value="TetR_C_16"/>
    <property type="match status" value="1"/>
</dbReference>
<evidence type="ECO:0000256" key="1">
    <source>
        <dbReference type="ARBA" id="ARBA00023125"/>
    </source>
</evidence>
<feature type="DNA-binding region" description="H-T-H motif" evidence="2">
    <location>
        <begin position="18"/>
        <end position="37"/>
    </location>
</feature>
<dbReference type="Proteomes" id="UP001501563">
    <property type="component" value="Unassembled WGS sequence"/>
</dbReference>
<dbReference type="PROSITE" id="PS50977">
    <property type="entry name" value="HTH_TETR_2"/>
    <property type="match status" value="1"/>
</dbReference>
<dbReference type="Gene3D" id="1.10.357.10">
    <property type="entry name" value="Tetracycline Repressor, domain 2"/>
    <property type="match status" value="1"/>
</dbReference>